<dbReference type="InterPro" id="IPR021255">
    <property type="entry name" value="DUF2807"/>
</dbReference>
<dbReference type="PROSITE" id="PS51257">
    <property type="entry name" value="PROKAR_LIPOPROTEIN"/>
    <property type="match status" value="1"/>
</dbReference>
<dbReference type="OrthoDB" id="794214at2"/>
<dbReference type="Pfam" id="PF10988">
    <property type="entry name" value="DUF2807"/>
    <property type="match status" value="1"/>
</dbReference>
<feature type="signal peptide" evidence="1">
    <location>
        <begin position="1"/>
        <end position="19"/>
    </location>
</feature>
<keyword evidence="1" id="KW-0732">Signal</keyword>
<gene>
    <name evidence="3" type="ORF">GCM10010984_22900</name>
    <name evidence="4" type="ORF">SAMN05443634_104282</name>
</gene>
<evidence type="ECO:0000259" key="2">
    <source>
        <dbReference type="Pfam" id="PF10988"/>
    </source>
</evidence>
<accession>A0A1M6WFA3</accession>
<dbReference type="Proteomes" id="UP000184120">
    <property type="component" value="Unassembled WGS sequence"/>
</dbReference>
<evidence type="ECO:0000313" key="3">
    <source>
        <dbReference type="EMBL" id="GGF05067.1"/>
    </source>
</evidence>
<feature type="chain" id="PRO_5012793867" evidence="1">
    <location>
        <begin position="20"/>
        <end position="252"/>
    </location>
</feature>
<dbReference type="AlphaFoldDB" id="A0A1M6WFA3"/>
<feature type="domain" description="Putative auto-transporter adhesin head GIN" evidence="2">
    <location>
        <begin position="52"/>
        <end position="230"/>
    </location>
</feature>
<dbReference type="RefSeq" id="WP_072930800.1">
    <property type="nucleotide sequence ID" value="NZ_BMFL01000015.1"/>
</dbReference>
<dbReference type="STRING" id="1434701.SAMN05443634_104282"/>
<reference evidence="6" key="4">
    <citation type="journal article" date="2019" name="Int. J. Syst. Evol. Microbiol.">
        <title>The Global Catalogue of Microorganisms (GCM) 10K type strain sequencing project: providing services to taxonomists for standard genome sequencing and annotation.</title>
        <authorList>
            <consortium name="The Broad Institute Genomics Platform"/>
            <consortium name="The Broad Institute Genome Sequencing Center for Infectious Disease"/>
            <person name="Wu L."/>
            <person name="Ma J."/>
        </authorList>
    </citation>
    <scope>NUCLEOTIDE SEQUENCE [LARGE SCALE GENOMIC DNA]</scope>
    <source>
        <strain evidence="6">CGMCC 1.12707</strain>
    </source>
</reference>
<dbReference type="EMBL" id="BMFL01000015">
    <property type="protein sequence ID" value="GGF05067.1"/>
    <property type="molecule type" value="Genomic_DNA"/>
</dbReference>
<reference evidence="5" key="2">
    <citation type="submission" date="2016-11" db="EMBL/GenBank/DDBJ databases">
        <authorList>
            <person name="Varghese N."/>
            <person name="Submissions S."/>
        </authorList>
    </citation>
    <scope>NUCLEOTIDE SEQUENCE [LARGE SCALE GENOMIC DNA]</scope>
    <source>
        <strain evidence="5">DSM 27989</strain>
    </source>
</reference>
<name>A0A1M6WFA3_9FLAO</name>
<reference evidence="4" key="3">
    <citation type="submission" date="2016-11" db="EMBL/GenBank/DDBJ databases">
        <authorList>
            <person name="Jaros S."/>
            <person name="Januszkiewicz K."/>
            <person name="Wedrychowicz H."/>
        </authorList>
    </citation>
    <scope>NUCLEOTIDE SEQUENCE [LARGE SCALE GENOMIC DNA]</scope>
    <source>
        <strain evidence="4">DSM 27989</strain>
    </source>
</reference>
<dbReference type="Proteomes" id="UP000650994">
    <property type="component" value="Unassembled WGS sequence"/>
</dbReference>
<reference evidence="3" key="5">
    <citation type="submission" date="2024-05" db="EMBL/GenBank/DDBJ databases">
        <authorList>
            <person name="Sun Q."/>
            <person name="Zhou Y."/>
        </authorList>
    </citation>
    <scope>NUCLEOTIDE SEQUENCE</scope>
    <source>
        <strain evidence="3">CGMCC 1.12707</strain>
    </source>
</reference>
<proteinExistence type="predicted"/>
<reference evidence="3" key="1">
    <citation type="journal article" date="2014" name="Int. J. Syst. Evol. Microbiol.">
        <title>Complete genome of a new Firmicutes species belonging to the dominant human colonic microbiota ('Ruminococcus bicirculans') reveals two chromosomes and a selective capacity to utilize plant glucans.</title>
        <authorList>
            <consortium name="NISC Comparative Sequencing Program"/>
            <person name="Wegmann U."/>
            <person name="Louis P."/>
            <person name="Goesmann A."/>
            <person name="Henrissat B."/>
            <person name="Duncan S.H."/>
            <person name="Flint H.J."/>
        </authorList>
    </citation>
    <scope>NUCLEOTIDE SEQUENCE</scope>
    <source>
        <strain evidence="3">CGMCC 1.12707</strain>
    </source>
</reference>
<sequence length="252" mass="26636">MKYLILPVLVFGSLGFASCSVDLNTKSSPSNYLDRVEASDNSSIQKRTISSFEGIDISNAINVTVTEGNYNGEVTVEAPDNILDRIVTEVENGILNVKIKGSINLKNEQIKVSFPHQKLRSFDVSGASVVTVIPTQKVEKLAVDLSGASNLKLDVVSNSIAIDNSGASSMKITGNVQDLAISVSGASTLTAKDLKASTVTVECSGASSTTVWAVNKLVADSSGASSIRYVDEVNLQTKVETSGMSSIKRINK</sequence>
<organism evidence="4 5">
    <name type="scientific">Chishuiella changwenlii</name>
    <dbReference type="NCBI Taxonomy" id="1434701"/>
    <lineage>
        <taxon>Bacteria</taxon>
        <taxon>Pseudomonadati</taxon>
        <taxon>Bacteroidota</taxon>
        <taxon>Flavobacteriia</taxon>
        <taxon>Flavobacteriales</taxon>
        <taxon>Weeksellaceae</taxon>
        <taxon>Chishuiella</taxon>
    </lineage>
</organism>
<evidence type="ECO:0000313" key="4">
    <source>
        <dbReference type="EMBL" id="SHK92195.1"/>
    </source>
</evidence>
<evidence type="ECO:0000313" key="6">
    <source>
        <dbReference type="Proteomes" id="UP000650994"/>
    </source>
</evidence>
<dbReference type="EMBL" id="FRBH01000004">
    <property type="protein sequence ID" value="SHK92195.1"/>
    <property type="molecule type" value="Genomic_DNA"/>
</dbReference>
<dbReference type="Gene3D" id="2.160.20.120">
    <property type="match status" value="1"/>
</dbReference>
<evidence type="ECO:0000313" key="5">
    <source>
        <dbReference type="Proteomes" id="UP000184120"/>
    </source>
</evidence>
<evidence type="ECO:0000256" key="1">
    <source>
        <dbReference type="SAM" id="SignalP"/>
    </source>
</evidence>
<protein>
    <submittedName>
        <fullName evidence="4">Putative auto-transporter adhesin, head GIN domain</fullName>
    </submittedName>
</protein>
<keyword evidence="6" id="KW-1185">Reference proteome</keyword>